<feature type="compositionally biased region" description="Basic and acidic residues" evidence="1">
    <location>
        <begin position="71"/>
        <end position="84"/>
    </location>
</feature>
<protein>
    <submittedName>
        <fullName evidence="2">Uncharacterized protein</fullName>
    </submittedName>
</protein>
<proteinExistence type="predicted"/>
<reference evidence="2 3" key="1">
    <citation type="journal article" date="2014" name="Genome Biol. Evol.">
        <title>The genome of the myxosporean Thelohanellus kitauei shows adaptations to nutrient acquisition within its fish host.</title>
        <authorList>
            <person name="Yang Y."/>
            <person name="Xiong J."/>
            <person name="Zhou Z."/>
            <person name="Huo F."/>
            <person name="Miao W."/>
            <person name="Ran C."/>
            <person name="Liu Y."/>
            <person name="Zhang J."/>
            <person name="Feng J."/>
            <person name="Wang M."/>
            <person name="Wang M."/>
            <person name="Wang L."/>
            <person name="Yao B."/>
        </authorList>
    </citation>
    <scope>NUCLEOTIDE SEQUENCE [LARGE SCALE GENOMIC DNA]</scope>
    <source>
        <strain evidence="2">Wuqing</strain>
    </source>
</reference>
<feature type="region of interest" description="Disordered" evidence="1">
    <location>
        <begin position="39"/>
        <end position="103"/>
    </location>
</feature>
<name>A0A0C2IJJ3_THEKT</name>
<evidence type="ECO:0000313" key="2">
    <source>
        <dbReference type="EMBL" id="KII65559.1"/>
    </source>
</evidence>
<dbReference type="Proteomes" id="UP000031668">
    <property type="component" value="Unassembled WGS sequence"/>
</dbReference>
<keyword evidence="3" id="KW-1185">Reference proteome</keyword>
<gene>
    <name evidence="2" type="ORF">RF11_00910</name>
</gene>
<sequence>MNSIFSLFLNLVSDITIICYFVKIRNTTLRAAVQIKMPAQKSPPRNEVRFHSNDEEPKKEVKAKTQPRRSTAGDDSKGGDRFSDPSETYGTNLNTAPYVENDNQMDNQMISDALYDLKTKRDHIKANLFDDISLSEYEGYHMRNIKNYR</sequence>
<accession>A0A0C2IJJ3</accession>
<evidence type="ECO:0000313" key="3">
    <source>
        <dbReference type="Proteomes" id="UP000031668"/>
    </source>
</evidence>
<feature type="compositionally biased region" description="Polar residues" evidence="1">
    <location>
        <begin position="85"/>
        <end position="103"/>
    </location>
</feature>
<dbReference type="AlphaFoldDB" id="A0A0C2IJJ3"/>
<feature type="compositionally biased region" description="Basic and acidic residues" evidence="1">
    <location>
        <begin position="44"/>
        <end position="63"/>
    </location>
</feature>
<dbReference type="EMBL" id="JWZT01003775">
    <property type="protein sequence ID" value="KII65559.1"/>
    <property type="molecule type" value="Genomic_DNA"/>
</dbReference>
<comment type="caution">
    <text evidence="2">The sequence shown here is derived from an EMBL/GenBank/DDBJ whole genome shotgun (WGS) entry which is preliminary data.</text>
</comment>
<organism evidence="2 3">
    <name type="scientific">Thelohanellus kitauei</name>
    <name type="common">Myxosporean</name>
    <dbReference type="NCBI Taxonomy" id="669202"/>
    <lineage>
        <taxon>Eukaryota</taxon>
        <taxon>Metazoa</taxon>
        <taxon>Cnidaria</taxon>
        <taxon>Myxozoa</taxon>
        <taxon>Myxosporea</taxon>
        <taxon>Bivalvulida</taxon>
        <taxon>Platysporina</taxon>
        <taxon>Myxobolidae</taxon>
        <taxon>Thelohanellus</taxon>
    </lineage>
</organism>
<evidence type="ECO:0000256" key="1">
    <source>
        <dbReference type="SAM" id="MobiDB-lite"/>
    </source>
</evidence>